<dbReference type="AlphaFoldDB" id="A0A1M6B6V7"/>
<keyword evidence="2" id="KW-1185">Reference proteome</keyword>
<dbReference type="STRING" id="1122184.SAMN02745176_00303"/>
<reference evidence="1 2" key="1">
    <citation type="submission" date="2016-11" db="EMBL/GenBank/DDBJ databases">
        <authorList>
            <person name="Jaros S."/>
            <person name="Januszkiewicz K."/>
            <person name="Wedrychowicz H."/>
        </authorList>
    </citation>
    <scope>NUCLEOTIDE SEQUENCE [LARGE SCALE GENOMIC DNA]</scope>
    <source>
        <strain evidence="1 2">DSM 19022</strain>
    </source>
</reference>
<gene>
    <name evidence="1" type="ORF">SAMN02745176_00303</name>
</gene>
<name>A0A1M6B6V7_9FIRM</name>
<dbReference type="Proteomes" id="UP000184442">
    <property type="component" value="Unassembled WGS sequence"/>
</dbReference>
<proteinExistence type="predicted"/>
<organism evidence="1 2">
    <name type="scientific">Lutispora thermophila DSM 19022</name>
    <dbReference type="NCBI Taxonomy" id="1122184"/>
    <lineage>
        <taxon>Bacteria</taxon>
        <taxon>Bacillati</taxon>
        <taxon>Bacillota</taxon>
        <taxon>Clostridia</taxon>
        <taxon>Lutisporales</taxon>
        <taxon>Lutisporaceae</taxon>
        <taxon>Lutispora</taxon>
    </lineage>
</organism>
<evidence type="ECO:0000313" key="2">
    <source>
        <dbReference type="Proteomes" id="UP000184442"/>
    </source>
</evidence>
<accession>A0A1M6B6V7</accession>
<evidence type="ECO:0000313" key="1">
    <source>
        <dbReference type="EMBL" id="SHI44445.1"/>
    </source>
</evidence>
<dbReference type="EMBL" id="FQZS01000003">
    <property type="protein sequence ID" value="SHI44445.1"/>
    <property type="molecule type" value="Genomic_DNA"/>
</dbReference>
<protein>
    <submittedName>
        <fullName evidence="1">Uncharacterized protein</fullName>
    </submittedName>
</protein>
<sequence>MLFRIIVLILWIIFAVFLKRVSKDKSRLSDELLSLVLVSYYYN</sequence>